<evidence type="ECO:0000259" key="1">
    <source>
        <dbReference type="Pfam" id="PF00535"/>
    </source>
</evidence>
<dbReference type="EMBL" id="ABMABF030000011">
    <property type="protein sequence ID" value="EMJ5135454.1"/>
    <property type="molecule type" value="Genomic_DNA"/>
</dbReference>
<gene>
    <name evidence="2" type="ORF">RG298_003207</name>
</gene>
<dbReference type="InterPro" id="IPR029044">
    <property type="entry name" value="Nucleotide-diphossugar_trans"/>
</dbReference>
<sequence length="248" mass="28960">MEPKNKFPLSIIIVNYNNAIGLEKTLSFLKNEVSRFIIDNSIELVIIDGSSTDNSREIIDIYSDIINFSVSEPDFGIYDAMNKGIYYSQGEYCYFLNTNDAFNSHLLDSIIETINTDSFKLLVFPVNRFNSDGKYIAKKVKTSLEPNDFIDSMPVCHQGVIFKKTHILYYDSSYKIIADKDLIYRYIKQYNSSIKYFSEVLMDYYEDGYSIKNIKQWKFENIVFCLKNSPSKIKLLHYIISYFKSKIL</sequence>
<feature type="domain" description="Glycosyltransferase 2-like" evidence="1">
    <location>
        <begin position="10"/>
        <end position="139"/>
    </location>
</feature>
<reference evidence="2" key="1">
    <citation type="submission" date="2024-02" db="EMBL/GenBank/DDBJ databases">
        <authorList>
            <consortium name="Clinical and Environmental Microbiology Branch: Whole genome sequencing antimicrobial resistance pathogens in the healthcare setting"/>
        </authorList>
    </citation>
    <scope>NUCLEOTIDE SEQUENCE</scope>
    <source>
        <strain evidence="2">2021GO-0154</strain>
    </source>
</reference>
<organism evidence="2">
    <name type="scientific">Providencia stuartii</name>
    <dbReference type="NCBI Taxonomy" id="588"/>
    <lineage>
        <taxon>Bacteria</taxon>
        <taxon>Pseudomonadati</taxon>
        <taxon>Pseudomonadota</taxon>
        <taxon>Gammaproteobacteria</taxon>
        <taxon>Enterobacterales</taxon>
        <taxon>Morganellaceae</taxon>
        <taxon>Providencia</taxon>
    </lineage>
</organism>
<name>A0AAI9GJ91_PROST</name>
<comment type="caution">
    <text evidence="2">The sequence shown here is derived from an EMBL/GenBank/DDBJ whole genome shotgun (WGS) entry which is preliminary data.</text>
</comment>
<dbReference type="SUPFAM" id="SSF53448">
    <property type="entry name" value="Nucleotide-diphospho-sugar transferases"/>
    <property type="match status" value="1"/>
</dbReference>
<dbReference type="Pfam" id="PF00535">
    <property type="entry name" value="Glycos_transf_2"/>
    <property type="match status" value="1"/>
</dbReference>
<proteinExistence type="predicted"/>
<evidence type="ECO:0000313" key="2">
    <source>
        <dbReference type="EMBL" id="EMJ5135454.1"/>
    </source>
</evidence>
<dbReference type="InterPro" id="IPR001173">
    <property type="entry name" value="Glyco_trans_2-like"/>
</dbReference>
<dbReference type="AlphaFoldDB" id="A0AAI9GJ91"/>
<protein>
    <submittedName>
        <fullName evidence="2">Glycosyltransferase</fullName>
    </submittedName>
</protein>
<dbReference type="Gene3D" id="3.90.550.10">
    <property type="entry name" value="Spore Coat Polysaccharide Biosynthesis Protein SpsA, Chain A"/>
    <property type="match status" value="1"/>
</dbReference>
<accession>A0AAI9GJ91</accession>